<feature type="compositionally biased region" description="Low complexity" evidence="2">
    <location>
        <begin position="61"/>
        <end position="83"/>
    </location>
</feature>
<feature type="non-terminal residue" evidence="4">
    <location>
        <position position="831"/>
    </location>
</feature>
<dbReference type="EMBL" id="GECZ01024552">
    <property type="protein sequence ID" value="JAS45217.1"/>
    <property type="molecule type" value="Transcribed_RNA"/>
</dbReference>
<dbReference type="PANTHER" id="PTHR18916">
    <property type="entry name" value="DYNACTIN 1-RELATED MICROTUBULE-BINDING"/>
    <property type="match status" value="1"/>
</dbReference>
<proteinExistence type="predicted"/>
<dbReference type="GO" id="GO:0051010">
    <property type="term" value="F:microtubule plus-end binding"/>
    <property type="evidence" value="ECO:0007669"/>
    <property type="project" value="TreeGrafter"/>
</dbReference>
<feature type="coiled-coil region" evidence="1">
    <location>
        <begin position="371"/>
        <end position="538"/>
    </location>
</feature>
<evidence type="ECO:0000259" key="3">
    <source>
        <dbReference type="PROSITE" id="PS50245"/>
    </source>
</evidence>
<feature type="region of interest" description="Disordered" evidence="2">
    <location>
        <begin position="796"/>
        <end position="831"/>
    </location>
</feature>
<accession>A0A1B6F4V7</accession>
<dbReference type="PROSITE" id="PS50245">
    <property type="entry name" value="CAP_GLY_2"/>
    <property type="match status" value="2"/>
</dbReference>
<feature type="compositionally biased region" description="Basic and acidic residues" evidence="2">
    <location>
        <begin position="796"/>
        <end position="809"/>
    </location>
</feature>
<reference evidence="4" key="1">
    <citation type="submission" date="2015-11" db="EMBL/GenBank/DDBJ databases">
        <title>De novo transcriptome assembly of four potential Pierce s Disease insect vectors from Arizona vineyards.</title>
        <authorList>
            <person name="Tassone E.E."/>
        </authorList>
    </citation>
    <scope>NUCLEOTIDE SEQUENCE</scope>
</reference>
<dbReference type="Pfam" id="PF01302">
    <property type="entry name" value="CAP_GLY"/>
    <property type="match status" value="2"/>
</dbReference>
<feature type="domain" description="CAP-Gly" evidence="3">
    <location>
        <begin position="133"/>
        <end position="175"/>
    </location>
</feature>
<name>A0A1B6F4V7_9HEMI</name>
<dbReference type="PANTHER" id="PTHR18916:SF82">
    <property type="entry name" value="CAP-GLY DOMAIN-CONTAINING PROTEIN"/>
    <property type="match status" value="1"/>
</dbReference>
<protein>
    <recommendedName>
        <fullName evidence="3">CAP-Gly domain-containing protein</fullName>
    </recommendedName>
</protein>
<feature type="region of interest" description="Disordered" evidence="2">
    <location>
        <begin position="1"/>
        <end position="83"/>
    </location>
</feature>
<dbReference type="AlphaFoldDB" id="A0A1B6F4V7"/>
<dbReference type="GO" id="GO:0005634">
    <property type="term" value="C:nucleus"/>
    <property type="evidence" value="ECO:0007669"/>
    <property type="project" value="TreeGrafter"/>
</dbReference>
<evidence type="ECO:0000256" key="2">
    <source>
        <dbReference type="SAM" id="MobiDB-lite"/>
    </source>
</evidence>
<dbReference type="SUPFAM" id="SSF74924">
    <property type="entry name" value="Cap-Gly domain"/>
    <property type="match status" value="2"/>
</dbReference>
<gene>
    <name evidence="4" type="ORF">g.24294</name>
</gene>
<feature type="region of interest" description="Disordered" evidence="2">
    <location>
        <begin position="294"/>
        <end position="318"/>
    </location>
</feature>
<dbReference type="GO" id="GO:0035371">
    <property type="term" value="C:microtubule plus-end"/>
    <property type="evidence" value="ECO:0007669"/>
    <property type="project" value="TreeGrafter"/>
</dbReference>
<keyword evidence="1" id="KW-0175">Coiled coil</keyword>
<dbReference type="InterPro" id="IPR000938">
    <property type="entry name" value="CAP-Gly_domain"/>
</dbReference>
<evidence type="ECO:0000256" key="1">
    <source>
        <dbReference type="SAM" id="Coils"/>
    </source>
</evidence>
<organism evidence="4">
    <name type="scientific">Cuerna arida</name>
    <dbReference type="NCBI Taxonomy" id="1464854"/>
    <lineage>
        <taxon>Eukaryota</taxon>
        <taxon>Metazoa</taxon>
        <taxon>Ecdysozoa</taxon>
        <taxon>Arthropoda</taxon>
        <taxon>Hexapoda</taxon>
        <taxon>Insecta</taxon>
        <taxon>Pterygota</taxon>
        <taxon>Neoptera</taxon>
        <taxon>Paraneoptera</taxon>
        <taxon>Hemiptera</taxon>
        <taxon>Auchenorrhyncha</taxon>
        <taxon>Membracoidea</taxon>
        <taxon>Cicadellidae</taxon>
        <taxon>Cicadellinae</taxon>
        <taxon>Proconiini</taxon>
        <taxon>Cuerna</taxon>
    </lineage>
</organism>
<feature type="compositionally biased region" description="Pro residues" evidence="2">
    <location>
        <begin position="22"/>
        <end position="33"/>
    </location>
</feature>
<feature type="compositionally biased region" description="Low complexity" evidence="2">
    <location>
        <begin position="1"/>
        <end position="17"/>
    </location>
</feature>
<feature type="domain" description="CAP-Gly" evidence="3">
    <location>
        <begin position="244"/>
        <end position="286"/>
    </location>
</feature>
<dbReference type="GO" id="GO:0031122">
    <property type="term" value="P:cytoplasmic microtubule organization"/>
    <property type="evidence" value="ECO:0007669"/>
    <property type="project" value="TreeGrafter"/>
</dbReference>
<feature type="region of interest" description="Disordered" evidence="2">
    <location>
        <begin position="183"/>
        <end position="219"/>
    </location>
</feature>
<sequence>MSGIPKPSGIKPPSKIGRPCASQPPRPAVPPSPTRTSAGDDSTHDGHTSRRHNPLDELDDSSVSSGRRTSSTSDRKSSLGSDSLWGDARRLSEAGVRRQSDSSVILTEDTDSFIIGDRVWVGGKRPGTIAYIGVTQFAPGDWAGIVLDQPVGKNDGSVANIRYFQCEPKKGIFSRLTRLTRTPLPEDDVTSETGNSHHSSIPQPSHTPPSRQGSTLSGRGLKIGDRVIVMSSTGSKAGMLRFLGTTDFAPGQWCGVECDDPVGKNDGSVQGVRYFTCQPQHGLFAPIAKVSLSPSPNRRPSCSVHPPGPARQNTDSSISTVSSAGAINRKISRPGVTSKPTSPNSAEVMLKEREVYIEQLLKERDMERLAVTRAAAQAEEAERQLDMLKQELRQVREVAEATQEDLQHQVAELVREKKDMANQMEDDHNKLEDVNFRFEEERLARVELEASSKTLEEQVAQLQQNLELERQQIQQLQQDCKKLQEEQSTLDQLKRVMVSSKSEMQELRAERDKLIKELAELKNLLKEERDQCIDWKNMFEEGKKLRLEIETQLAKCMADKESEQESLHIKLNESEIKLKESENNFSELKVKLEQVTNELTNDKERSLYLLNNSMEEITSWKEKYKNLEEENNNKTSQMSILSLNIKQLQNDLEAKEKEIVTLKDKNSKELIFLKKNIVDLENAVATKTTDLESKENTTKAEIDILKQSLLEMKKESEEKDEKLKTIIENYSKQITGVEKELEEKHNEMLSYKNEYEKKLEELRHQVDLQTSNSKVATEANNKLLTENEDLKKEVERLKEKEKKNEERVAELSSQLTQELEKELMTKTSLEN</sequence>
<dbReference type="Gene3D" id="2.30.30.190">
    <property type="entry name" value="CAP Gly-rich-like domain"/>
    <property type="match status" value="2"/>
</dbReference>
<dbReference type="PROSITE" id="PS00845">
    <property type="entry name" value="CAP_GLY_1"/>
    <property type="match status" value="1"/>
</dbReference>
<dbReference type="GO" id="GO:0005938">
    <property type="term" value="C:cell cortex"/>
    <property type="evidence" value="ECO:0007669"/>
    <property type="project" value="TreeGrafter"/>
</dbReference>
<evidence type="ECO:0000313" key="4">
    <source>
        <dbReference type="EMBL" id="JAS45217.1"/>
    </source>
</evidence>
<dbReference type="InterPro" id="IPR036859">
    <property type="entry name" value="CAP-Gly_dom_sf"/>
</dbReference>
<feature type="compositionally biased region" description="Polar residues" evidence="2">
    <location>
        <begin position="191"/>
        <end position="217"/>
    </location>
</feature>
<dbReference type="SMART" id="SM01052">
    <property type="entry name" value="CAP_GLY"/>
    <property type="match status" value="2"/>
</dbReference>